<dbReference type="Pfam" id="PF13439">
    <property type="entry name" value="Glyco_transf_4"/>
    <property type="match status" value="1"/>
</dbReference>
<feature type="domain" description="Glycosyl transferase family 1" evidence="2">
    <location>
        <begin position="202"/>
        <end position="364"/>
    </location>
</feature>
<dbReference type="PANTHER" id="PTHR46401">
    <property type="entry name" value="GLYCOSYLTRANSFERASE WBBK-RELATED"/>
    <property type="match status" value="1"/>
</dbReference>
<sequence length="400" mass="45493">MQRKHIVRVFIPGIFAYIGGAEKYTATIVQYLVNAYRNLDIGIVSYRHNGAGKANDIAILNENYDLALPPAIKTILLDDEGKGIWGRFIAHQRLRNTSHNVDLYMNCFHNVQFFKAAKNVHIVHFPAQRRVLGSPTFGGKPLLKPLADALDGKYKDCYDLFICNSRFSESWLQEYWGIEPERRAVLYPPVAHDATWSPDLYDQKKNIILLVSRFDPRKNMLEAVEYFVTNENRFSAWRLVVAGSCSDNDKEYYNRVALASRGHRVDIRPNLPKPELDELYQGASIFWHAMGLATDENSCPIEVEHFGITTVEAMSAGAVPVVIDKGGQREVVDDGINGFRWRTLDELGNVTQKLIADPALRRALAVSAVEKSNTYSLEAFYHAIDAIFMEHRLIPEEYRK</sequence>
<dbReference type="CDD" id="cd03801">
    <property type="entry name" value="GT4_PimA-like"/>
    <property type="match status" value="1"/>
</dbReference>
<dbReference type="GO" id="GO:0016757">
    <property type="term" value="F:glycosyltransferase activity"/>
    <property type="evidence" value="ECO:0007669"/>
    <property type="project" value="InterPro"/>
</dbReference>
<dbReference type="Pfam" id="PF00534">
    <property type="entry name" value="Glycos_transf_1"/>
    <property type="match status" value="1"/>
</dbReference>
<feature type="domain" description="Glycosyltransferase subfamily 4-like N-terminal" evidence="3">
    <location>
        <begin position="18"/>
        <end position="192"/>
    </location>
</feature>
<proteinExistence type="predicted"/>
<organism evidence="4">
    <name type="scientific">uncultured spirochete</name>
    <dbReference type="NCBI Taxonomy" id="156406"/>
    <lineage>
        <taxon>Bacteria</taxon>
        <taxon>Pseudomonadati</taxon>
        <taxon>Spirochaetota</taxon>
        <taxon>Spirochaetia</taxon>
        <taxon>Spirochaetales</taxon>
        <taxon>environmental samples</taxon>
    </lineage>
</organism>
<dbReference type="InterPro" id="IPR028098">
    <property type="entry name" value="Glyco_trans_4-like_N"/>
</dbReference>
<keyword evidence="1 4" id="KW-0808">Transferase</keyword>
<dbReference type="AlphaFoldDB" id="A0A3P3XSJ4"/>
<dbReference type="GO" id="GO:0009103">
    <property type="term" value="P:lipopolysaccharide biosynthetic process"/>
    <property type="evidence" value="ECO:0007669"/>
    <property type="project" value="TreeGrafter"/>
</dbReference>
<evidence type="ECO:0000259" key="2">
    <source>
        <dbReference type="Pfam" id="PF00534"/>
    </source>
</evidence>
<evidence type="ECO:0000313" key="4">
    <source>
        <dbReference type="EMBL" id="SLM19230.1"/>
    </source>
</evidence>
<accession>A0A3P3XSJ4</accession>
<protein>
    <submittedName>
        <fullName evidence="4">Putative Glycosyl transferase group 1</fullName>
    </submittedName>
</protein>
<dbReference type="Gene3D" id="3.40.50.2000">
    <property type="entry name" value="Glycogen Phosphorylase B"/>
    <property type="match status" value="2"/>
</dbReference>
<evidence type="ECO:0000256" key="1">
    <source>
        <dbReference type="ARBA" id="ARBA00022679"/>
    </source>
</evidence>
<dbReference type="EMBL" id="FWDO01000005">
    <property type="protein sequence ID" value="SLM19230.1"/>
    <property type="molecule type" value="Genomic_DNA"/>
</dbReference>
<gene>
    <name evidence="4" type="ORF">SPIRO4BDMA_50745</name>
</gene>
<dbReference type="PANTHER" id="PTHR46401:SF2">
    <property type="entry name" value="GLYCOSYLTRANSFERASE WBBK-RELATED"/>
    <property type="match status" value="1"/>
</dbReference>
<evidence type="ECO:0000259" key="3">
    <source>
        <dbReference type="Pfam" id="PF13439"/>
    </source>
</evidence>
<name>A0A3P3XSJ4_9SPIR</name>
<reference evidence="4" key="1">
    <citation type="submission" date="2017-02" db="EMBL/GenBank/DDBJ databases">
        <authorList>
            <person name="Regsiter A."/>
            <person name="William W."/>
        </authorList>
    </citation>
    <scope>NUCLEOTIDE SEQUENCE</scope>
    <source>
        <strain evidence="4">BdmA 4</strain>
    </source>
</reference>
<dbReference type="InterPro" id="IPR001296">
    <property type="entry name" value="Glyco_trans_1"/>
</dbReference>
<dbReference type="SUPFAM" id="SSF53756">
    <property type="entry name" value="UDP-Glycosyltransferase/glycogen phosphorylase"/>
    <property type="match status" value="1"/>
</dbReference>